<feature type="compositionally biased region" description="Gly residues" evidence="22">
    <location>
        <begin position="895"/>
        <end position="904"/>
    </location>
</feature>
<comment type="function">
    <text evidence="19">Phospholipid scramblase involved in autophagy and cytoplasm to vacuole transport (Cvt) vesicle formation. Cycles between the preautophagosomal structure/phagophore assembly site (PAS) and the cytoplasmic vesicle pool and supplies membrane for the growing autophagosome. Lipid scramblase activity plays a key role in preautophagosomal structure/phagophore assembly by distributing the phospholipids that arrive through ATG2 from the cytoplasmic to the luminal leaflet of the bilayer, thereby driving autophagosomal membrane expansion. Required for mitophagy. Also involved in endoplasmic reticulum-specific autophagic process and is essential for the survival of cells subjected to severe ER stress. Different machineries are required for anterograde trafficking to the PAS during either the Cvt pathway or bulk autophagy and for retrograde trafficking.</text>
</comment>
<dbReference type="GO" id="GO:0034497">
    <property type="term" value="P:protein localization to phagophore assembly site"/>
    <property type="evidence" value="ECO:0007669"/>
    <property type="project" value="TreeGrafter"/>
</dbReference>
<dbReference type="GO" id="GO:0034045">
    <property type="term" value="C:phagophore assembly site membrane"/>
    <property type="evidence" value="ECO:0007669"/>
    <property type="project" value="UniProtKB-SubCell"/>
</dbReference>
<proteinExistence type="inferred from homology"/>
<evidence type="ECO:0000313" key="23">
    <source>
        <dbReference type="EMBL" id="KAJ8989513.1"/>
    </source>
</evidence>
<feature type="compositionally biased region" description="Polar residues" evidence="22">
    <location>
        <begin position="76"/>
        <end position="87"/>
    </location>
</feature>
<feature type="region of interest" description="Disordered" evidence="22">
    <location>
        <begin position="887"/>
        <end position="1023"/>
    </location>
</feature>
<evidence type="ECO:0000256" key="5">
    <source>
        <dbReference type="ARBA" id="ARBA00006185"/>
    </source>
</evidence>
<name>A0AAN6EQL8_EXODE</name>
<gene>
    <name evidence="23" type="primary">ATG9</name>
    <name evidence="23" type="ORF">HRR80_006748</name>
</gene>
<feature type="transmembrane region" description="Helical" evidence="21">
    <location>
        <begin position="556"/>
        <end position="577"/>
    </location>
</feature>
<keyword evidence="11" id="KW-0333">Golgi apparatus</keyword>
<comment type="catalytic activity">
    <reaction evidence="16">
        <text>a 1,2-diacyl-sn-glycero-3-phosphoethanolamine(in) = a 1,2-diacyl-sn-glycero-3-phosphoethanolamine(out)</text>
        <dbReference type="Rhea" id="RHEA:38895"/>
        <dbReference type="ChEBI" id="CHEBI:64612"/>
    </reaction>
</comment>
<feature type="region of interest" description="Disordered" evidence="22">
    <location>
        <begin position="796"/>
        <end position="870"/>
    </location>
</feature>
<feature type="transmembrane region" description="Helical" evidence="21">
    <location>
        <begin position="470"/>
        <end position="490"/>
    </location>
</feature>
<evidence type="ECO:0000313" key="24">
    <source>
        <dbReference type="Proteomes" id="UP001161757"/>
    </source>
</evidence>
<evidence type="ECO:0000256" key="16">
    <source>
        <dbReference type="ARBA" id="ARBA00024615"/>
    </source>
</evidence>
<keyword evidence="8 21" id="KW-0812">Transmembrane</keyword>
<evidence type="ECO:0000256" key="10">
    <source>
        <dbReference type="ARBA" id="ARBA00023006"/>
    </source>
</evidence>
<evidence type="ECO:0000256" key="3">
    <source>
        <dbReference type="ARBA" id="ARBA00004511"/>
    </source>
</evidence>
<evidence type="ECO:0000256" key="2">
    <source>
        <dbReference type="ARBA" id="ARBA00004477"/>
    </source>
</evidence>
<dbReference type="GO" id="GO:0030659">
    <property type="term" value="C:cytoplasmic vesicle membrane"/>
    <property type="evidence" value="ECO:0007669"/>
    <property type="project" value="UniProtKB-SubCell"/>
</dbReference>
<organism evidence="23 24">
    <name type="scientific">Exophiala dermatitidis</name>
    <name type="common">Black yeast-like fungus</name>
    <name type="synonym">Wangiella dermatitidis</name>
    <dbReference type="NCBI Taxonomy" id="5970"/>
    <lineage>
        <taxon>Eukaryota</taxon>
        <taxon>Fungi</taxon>
        <taxon>Dikarya</taxon>
        <taxon>Ascomycota</taxon>
        <taxon>Pezizomycotina</taxon>
        <taxon>Eurotiomycetes</taxon>
        <taxon>Chaetothyriomycetidae</taxon>
        <taxon>Chaetothyriales</taxon>
        <taxon>Herpotrichiellaceae</taxon>
        <taxon>Exophiala</taxon>
    </lineage>
</organism>
<dbReference type="Proteomes" id="UP001161757">
    <property type="component" value="Unassembled WGS sequence"/>
</dbReference>
<accession>A0AAN6EQL8</accession>
<feature type="compositionally biased region" description="Low complexity" evidence="22">
    <location>
        <begin position="932"/>
        <end position="943"/>
    </location>
</feature>
<feature type="transmembrane region" description="Helical" evidence="21">
    <location>
        <begin position="255"/>
        <end position="278"/>
    </location>
</feature>
<dbReference type="GO" id="GO:0000422">
    <property type="term" value="P:autophagy of mitochondrion"/>
    <property type="evidence" value="ECO:0007669"/>
    <property type="project" value="TreeGrafter"/>
</dbReference>
<comment type="catalytic activity">
    <reaction evidence="17">
        <text>a 1,2-diacyl-sn-glycero-3-phospho-(1D-myo-inositol-3-phosphate)(in) = a 1,2-diacyl-sn-glycero-3-phospho-(1D-myo-inositol-3-phosphate)(out)</text>
        <dbReference type="Rhea" id="RHEA:67920"/>
        <dbReference type="ChEBI" id="CHEBI:58088"/>
    </reaction>
</comment>
<dbReference type="AlphaFoldDB" id="A0AAN6EQL8"/>
<feature type="region of interest" description="Disordered" evidence="22">
    <location>
        <begin position="151"/>
        <end position="201"/>
    </location>
</feature>
<feature type="compositionally biased region" description="Gly residues" evidence="22">
    <location>
        <begin position="1043"/>
        <end position="1060"/>
    </location>
</feature>
<evidence type="ECO:0000256" key="12">
    <source>
        <dbReference type="ARBA" id="ARBA00023055"/>
    </source>
</evidence>
<feature type="region of interest" description="Disordered" evidence="22">
    <location>
        <begin position="25"/>
        <end position="119"/>
    </location>
</feature>
<dbReference type="EMBL" id="JAJGCB010000014">
    <property type="protein sequence ID" value="KAJ8989513.1"/>
    <property type="molecule type" value="Genomic_DNA"/>
</dbReference>
<evidence type="ECO:0000256" key="18">
    <source>
        <dbReference type="ARBA" id="ARBA00024631"/>
    </source>
</evidence>
<evidence type="ECO:0000256" key="6">
    <source>
        <dbReference type="ARBA" id="ARBA00018074"/>
    </source>
</evidence>
<feature type="compositionally biased region" description="Basic and acidic residues" evidence="22">
    <location>
        <begin position="951"/>
        <end position="967"/>
    </location>
</feature>
<dbReference type="GO" id="GO:0000139">
    <property type="term" value="C:Golgi membrane"/>
    <property type="evidence" value="ECO:0007669"/>
    <property type="project" value="UniProtKB-SubCell"/>
</dbReference>
<keyword evidence="13 21" id="KW-0472">Membrane</keyword>
<feature type="region of interest" description="Disordered" evidence="22">
    <location>
        <begin position="1040"/>
        <end position="1060"/>
    </location>
</feature>
<evidence type="ECO:0000256" key="14">
    <source>
        <dbReference type="ARBA" id="ARBA00023329"/>
    </source>
</evidence>
<evidence type="ECO:0000256" key="13">
    <source>
        <dbReference type="ARBA" id="ARBA00023136"/>
    </source>
</evidence>
<keyword evidence="7 21" id="KW-0813">Transport</keyword>
<dbReference type="GO" id="GO:0005776">
    <property type="term" value="C:autophagosome"/>
    <property type="evidence" value="ECO:0007669"/>
    <property type="project" value="TreeGrafter"/>
</dbReference>
<evidence type="ECO:0000256" key="19">
    <source>
        <dbReference type="ARBA" id="ARBA00025503"/>
    </source>
</evidence>
<comment type="subunit">
    <text evidence="20">Homotrimer; forms a homotrimer with a central pore that forms a path between the two membrane leaflets.</text>
</comment>
<comment type="similarity">
    <text evidence="5 21">Belongs to the ATG9 family.</text>
</comment>
<feature type="transmembrane region" description="Helical" evidence="21">
    <location>
        <begin position="298"/>
        <end position="322"/>
    </location>
</feature>
<dbReference type="GO" id="GO:0006869">
    <property type="term" value="P:lipid transport"/>
    <property type="evidence" value="ECO:0007669"/>
    <property type="project" value="UniProtKB-KW"/>
</dbReference>
<evidence type="ECO:0000256" key="21">
    <source>
        <dbReference type="RuleBase" id="RU364027"/>
    </source>
</evidence>
<evidence type="ECO:0000256" key="20">
    <source>
        <dbReference type="ARBA" id="ARBA00025904"/>
    </source>
</evidence>
<comment type="catalytic activity">
    <reaction evidence="18">
        <text>a 1,2-diacyl-sn-glycero-3-phosphocholine(in) = a 1,2-diacyl-sn-glycero-3-phosphocholine(out)</text>
        <dbReference type="Rhea" id="RHEA:38571"/>
        <dbReference type="ChEBI" id="CHEBI:57643"/>
    </reaction>
</comment>
<comment type="caution">
    <text evidence="23">The sequence shown here is derived from an EMBL/GenBank/DDBJ whole genome shotgun (WGS) entry which is preliminary data.</text>
</comment>
<evidence type="ECO:0000256" key="8">
    <source>
        <dbReference type="ARBA" id="ARBA00022692"/>
    </source>
</evidence>
<dbReference type="GO" id="GO:0005789">
    <property type="term" value="C:endoplasmic reticulum membrane"/>
    <property type="evidence" value="ECO:0007669"/>
    <property type="project" value="UniProtKB-SubCell"/>
</dbReference>
<dbReference type="Pfam" id="PF04109">
    <property type="entry name" value="ATG9"/>
    <property type="match status" value="1"/>
</dbReference>
<sequence length="1060" mass="118611">MASNIFSRFTGSNNPSASIYDTIRQTDEESEASVDIEERAGLVPRSQTAQQHGYQDFEANSPDIGLSTRIPHAHAESTSPDIGSSTRIPPARAESSSAVNNKVRSSRKDKSRTQCRPRWNQAAAVHKLLDVEEADDEVPASLLIDHNASAREHGSISLPPPPSELSDGLTARADTTRPFPAQPHRPSSPNDPRHPPRTAPVPATFWGTWGTLANADPKEKAMFRWVNVVNLDNFLLEVYTYYVYHGFWSILLMRFLNLVTVAFVVGFSLFLTQCVNYRDVRGSTKMSEILVPQCGRNMGFVPSALLWLTTFIWIWKSAVYILDIPRLRHMHDFYHYLLDIPEEEIQSISWQEIVSRLMALRDSNPTITSTSNKRGAYIRSQDKQRMDAHDIANRLMRRQNYLIAMINKDILDLTLPIPFLRNRKLFTRTLEWNIDVCIMDFVFNRKGQVRTLFLKDTHRKDLCEALRKRFILAGVASLIFAPFLTVFFILKHFFENFNEYQKNPAQIGSREYSRFAQWKFREFNELDHLFQRRINMSYPFATRYLNQFPKDKTIQAAQFVSLVSGAVVSVLGLATILDQENFLNFEVTPGRTTIFYLGIFGSIWAVARGVLPEDNMVYDTSLAIQEVIQFTHYEPQHWAGRLHTMEVKQEFSQLYQMKLVLFLEEVLSMIFTPFVLWFSLPKCSERIIDFFREFTVHVDGLGYVCSFAEFNFMQQPYRPAAAVAVDNGTGQGAGTAAAATTATENSARTVTADNNVNLNINPREDYFASKDNKLEHSYWGFMNDYARNPKTDIRFPYTGSAGRRRPFNMPPPVPGLPSPLFPNSDHPQQRGSSGAVSGLGSPPSALYGHGHAVHPSTHLPLAPPSLSKQQHLGATSPLQSLLLDPHHQPLTVSTSGGGGAGGAGQTIVRNRGGGSGARSAAARRDVVSPHVTATAARQSQSQQAPPPPSSDRQERQGEVEAKIHRQEDEGDEEGELGSWKYEVERRRKKSRETPDEAGELDDSDSDQDDDDEDEDNDLHTITALGGALGPLGLIRQFQKAQAQGGGRTRVGGVGVGGAGI</sequence>
<dbReference type="InterPro" id="IPR007241">
    <property type="entry name" value="Autophagy-rel_prot_9"/>
</dbReference>
<feature type="compositionally biased region" description="Polar residues" evidence="22">
    <location>
        <begin position="825"/>
        <end position="835"/>
    </location>
</feature>
<evidence type="ECO:0000256" key="22">
    <source>
        <dbReference type="SAM" id="MobiDB-lite"/>
    </source>
</evidence>
<evidence type="ECO:0000256" key="15">
    <source>
        <dbReference type="ARBA" id="ARBA00024479"/>
    </source>
</evidence>
<comment type="subcellular location">
    <subcellularLocation>
        <location evidence="1">Cytoplasmic vesicle membrane</location>
        <topology evidence="1">Multi-pass membrane protein</topology>
    </subcellularLocation>
    <subcellularLocation>
        <location evidence="2">Endoplasmic reticulum membrane</location>
        <topology evidence="2">Multi-pass membrane protein</topology>
    </subcellularLocation>
    <subcellularLocation>
        <location evidence="4">Golgi apparatus membrane</location>
        <topology evidence="4">Multi-pass membrane protein</topology>
    </subcellularLocation>
    <subcellularLocation>
        <location evidence="3 21">Preautophagosomal structure membrane</location>
        <topology evidence="3 21">Multi-pass membrane protein</topology>
    </subcellularLocation>
</comment>
<comment type="catalytic activity">
    <reaction evidence="15">
        <text>a 1,2-diacyl-sn-glycero-3-phospho-L-serine(in) = a 1,2-diacyl-sn-glycero-3-phospho-L-serine(out)</text>
        <dbReference type="Rhea" id="RHEA:38663"/>
        <dbReference type="ChEBI" id="CHEBI:57262"/>
    </reaction>
</comment>
<evidence type="ECO:0000256" key="4">
    <source>
        <dbReference type="ARBA" id="ARBA00004653"/>
    </source>
</evidence>
<evidence type="ECO:0000256" key="1">
    <source>
        <dbReference type="ARBA" id="ARBA00004439"/>
    </source>
</evidence>
<evidence type="ECO:0000256" key="7">
    <source>
        <dbReference type="ARBA" id="ARBA00022448"/>
    </source>
</evidence>
<keyword evidence="10 21" id="KW-0072">Autophagy</keyword>
<dbReference type="GO" id="GO:0034727">
    <property type="term" value="P:piecemeal microautophagy of the nucleus"/>
    <property type="evidence" value="ECO:0007669"/>
    <property type="project" value="TreeGrafter"/>
</dbReference>
<keyword evidence="12 21" id="KW-0445">Lipid transport</keyword>
<dbReference type="GO" id="GO:0061709">
    <property type="term" value="P:reticulophagy"/>
    <property type="evidence" value="ECO:0007669"/>
    <property type="project" value="TreeGrafter"/>
</dbReference>
<feature type="compositionally biased region" description="Pro residues" evidence="22">
    <location>
        <begin position="808"/>
        <end position="820"/>
    </location>
</feature>
<dbReference type="PANTHER" id="PTHR13038:SF10">
    <property type="entry name" value="AUTOPHAGY-RELATED PROTEIN 9"/>
    <property type="match status" value="1"/>
</dbReference>
<evidence type="ECO:0000256" key="9">
    <source>
        <dbReference type="ARBA" id="ARBA00022989"/>
    </source>
</evidence>
<comment type="function">
    <text evidence="21">Phospholipid scramblase involved in autophagy. Cycles between the preautophagosomal structure/phagophore assembly site (PAS) and the cytoplasmic vesicle pool and supplies membrane for the growing autophagosome. Lipid scramblase activity plays a key role in preautophagosomal structure/phagophore assembly by distributing the phospholipids that arrive through ATG2 from the cytoplasmic to the luminal leaflet of the bilayer, thereby driving autophagosomal membrane expansion.</text>
</comment>
<feature type="compositionally biased region" description="Acidic residues" evidence="22">
    <location>
        <begin position="995"/>
        <end position="1016"/>
    </location>
</feature>
<keyword evidence="9 21" id="KW-1133">Transmembrane helix</keyword>
<feature type="transmembrane region" description="Helical" evidence="21">
    <location>
        <begin position="659"/>
        <end position="680"/>
    </location>
</feature>
<evidence type="ECO:0000256" key="11">
    <source>
        <dbReference type="ARBA" id="ARBA00023034"/>
    </source>
</evidence>
<protein>
    <recommendedName>
        <fullName evidence="6 21">Autophagy-related protein 9</fullName>
    </recommendedName>
</protein>
<feature type="compositionally biased region" description="Polar residues" evidence="22">
    <location>
        <begin position="94"/>
        <end position="103"/>
    </location>
</feature>
<reference evidence="23" key="1">
    <citation type="submission" date="2023-01" db="EMBL/GenBank/DDBJ databases">
        <title>Exophiala dermititidis isolated from Cystic Fibrosis Patient.</title>
        <authorList>
            <person name="Kurbessoian T."/>
            <person name="Crocker A."/>
            <person name="Murante D."/>
            <person name="Hogan D.A."/>
            <person name="Stajich J.E."/>
        </authorList>
    </citation>
    <scope>NUCLEOTIDE SEQUENCE</scope>
    <source>
        <strain evidence="23">Ex8</strain>
    </source>
</reference>
<evidence type="ECO:0000256" key="17">
    <source>
        <dbReference type="ARBA" id="ARBA00024621"/>
    </source>
</evidence>
<dbReference type="PANTHER" id="PTHR13038">
    <property type="entry name" value="APG9 AUTOPHAGY 9"/>
    <property type="match status" value="1"/>
</dbReference>
<keyword evidence="14" id="KW-0968">Cytoplasmic vesicle</keyword>